<dbReference type="InterPro" id="IPR036909">
    <property type="entry name" value="Cyt_c-like_dom_sf"/>
</dbReference>
<dbReference type="AlphaFoldDB" id="A0A5S3NFF4"/>
<dbReference type="GO" id="GO:0046872">
    <property type="term" value="F:metal ion binding"/>
    <property type="evidence" value="ECO:0007669"/>
    <property type="project" value="UniProtKB-KW"/>
</dbReference>
<evidence type="ECO:0000256" key="6">
    <source>
        <dbReference type="SAM" id="MobiDB-lite"/>
    </source>
</evidence>
<dbReference type="PANTHER" id="PTHR33751:SF1">
    <property type="entry name" value="CBB3-TYPE CYTOCHROME C OXIDASE SUBUNIT FIXP"/>
    <property type="match status" value="1"/>
</dbReference>
<evidence type="ECO:0000256" key="1">
    <source>
        <dbReference type="ARBA" id="ARBA00022617"/>
    </source>
</evidence>
<keyword evidence="1 4" id="KW-0349">Heme</keyword>
<evidence type="ECO:0000256" key="3">
    <source>
        <dbReference type="ARBA" id="ARBA00023004"/>
    </source>
</evidence>
<feature type="transmembrane region" description="Helical" evidence="7">
    <location>
        <begin position="39"/>
        <end position="57"/>
    </location>
</feature>
<dbReference type="InterPro" id="IPR038414">
    <property type="entry name" value="CcoP_N_sf"/>
</dbReference>
<evidence type="ECO:0000256" key="5">
    <source>
        <dbReference type="SAM" id="Coils"/>
    </source>
</evidence>
<dbReference type="Pfam" id="PF14715">
    <property type="entry name" value="FixP_N"/>
    <property type="match status" value="1"/>
</dbReference>
<evidence type="ECO:0000259" key="8">
    <source>
        <dbReference type="PROSITE" id="PS51007"/>
    </source>
</evidence>
<feature type="coiled-coil region" evidence="5">
    <location>
        <begin position="150"/>
        <end position="177"/>
    </location>
</feature>
<sequence>MKKSFQSTVYVIFVIATFIALAKSFMVYENPFDVYENPLVWLALIAFILVIVLKEFVNTLAIKKATDLQNEKDGILPEEPNLWIKKLLVKWTRAKAVDQEEDIVLDHNYDGIRELDNSLPPWWVYMFYATIVFAVIYVVRYEVLDGDNQIVEYNKAVAEARREVNKYKATATDLITAENVTLLTDAKDLARGKAVFNLNCASCHLADGGGQIGPNLTDEYWILGGGIKNVFNTVYSGGRDGKGMIAWNKTLKPADIAKVSSYVISLQGTTPANAKEPQGEKWVDPNSETPKKTEEEVEKVEDTTKAE</sequence>
<feature type="transmembrane region" description="Helical" evidence="7">
    <location>
        <begin position="7"/>
        <end position="27"/>
    </location>
</feature>
<accession>A0A5S3NFF4</accession>
<keyword evidence="10" id="KW-1185">Reference proteome</keyword>
<protein>
    <submittedName>
        <fullName evidence="9">C-type cytochrome</fullName>
    </submittedName>
</protein>
<gene>
    <name evidence="9" type="ORF">FDT66_01385</name>
</gene>
<evidence type="ECO:0000313" key="10">
    <source>
        <dbReference type="Proteomes" id="UP000307140"/>
    </source>
</evidence>
<dbReference type="Pfam" id="PF13442">
    <property type="entry name" value="Cytochrome_CBB3"/>
    <property type="match status" value="1"/>
</dbReference>
<dbReference type="Gene3D" id="6.10.280.130">
    <property type="match status" value="1"/>
</dbReference>
<dbReference type="RefSeq" id="WP_138534359.1">
    <property type="nucleotide sequence ID" value="NZ_VANR01000001.1"/>
</dbReference>
<feature type="domain" description="Cytochrome c" evidence="8">
    <location>
        <begin position="187"/>
        <end position="267"/>
    </location>
</feature>
<dbReference type="InterPro" id="IPR032858">
    <property type="entry name" value="CcoP_N"/>
</dbReference>
<dbReference type="GO" id="GO:0020037">
    <property type="term" value="F:heme binding"/>
    <property type="evidence" value="ECO:0007669"/>
    <property type="project" value="InterPro"/>
</dbReference>
<keyword evidence="5" id="KW-0175">Coiled coil</keyword>
<reference evidence="9 10" key="1">
    <citation type="submission" date="2019-05" db="EMBL/GenBank/DDBJ databases">
        <title>Polaribacter aestuariivivens sp. nov., isolated from a tidal flat.</title>
        <authorList>
            <person name="Yoon J.-H."/>
        </authorList>
    </citation>
    <scope>NUCLEOTIDE SEQUENCE [LARGE SCALE GENOMIC DNA]</scope>
    <source>
        <strain evidence="9 10">DBTF-3</strain>
    </source>
</reference>
<dbReference type="InterPro" id="IPR009056">
    <property type="entry name" value="Cyt_c-like_dom"/>
</dbReference>
<dbReference type="OrthoDB" id="9811281at2"/>
<dbReference type="EMBL" id="VANR01000001">
    <property type="protein sequence ID" value="TMM32146.1"/>
    <property type="molecule type" value="Genomic_DNA"/>
</dbReference>
<comment type="caution">
    <text evidence="9">The sequence shown here is derived from an EMBL/GenBank/DDBJ whole genome shotgun (WGS) entry which is preliminary data.</text>
</comment>
<feature type="region of interest" description="Disordered" evidence="6">
    <location>
        <begin position="269"/>
        <end position="307"/>
    </location>
</feature>
<keyword evidence="7" id="KW-0812">Transmembrane</keyword>
<keyword evidence="7" id="KW-1133">Transmembrane helix</keyword>
<dbReference type="PANTHER" id="PTHR33751">
    <property type="entry name" value="CBB3-TYPE CYTOCHROME C OXIDASE SUBUNIT FIXP"/>
    <property type="match status" value="1"/>
</dbReference>
<proteinExistence type="predicted"/>
<dbReference type="GO" id="GO:0009055">
    <property type="term" value="F:electron transfer activity"/>
    <property type="evidence" value="ECO:0007669"/>
    <property type="project" value="InterPro"/>
</dbReference>
<name>A0A5S3NFF4_9FLAO</name>
<evidence type="ECO:0000313" key="9">
    <source>
        <dbReference type="EMBL" id="TMM32146.1"/>
    </source>
</evidence>
<keyword evidence="3 4" id="KW-0408">Iron</keyword>
<keyword evidence="2 4" id="KW-0479">Metal-binding</keyword>
<organism evidence="9 10">
    <name type="scientific">Polaribacter aestuariivivens</name>
    <dbReference type="NCBI Taxonomy" id="2304626"/>
    <lineage>
        <taxon>Bacteria</taxon>
        <taxon>Pseudomonadati</taxon>
        <taxon>Bacteroidota</taxon>
        <taxon>Flavobacteriia</taxon>
        <taxon>Flavobacteriales</taxon>
        <taxon>Flavobacteriaceae</taxon>
    </lineage>
</organism>
<dbReference type="InterPro" id="IPR050597">
    <property type="entry name" value="Cytochrome_c_Oxidase_Subunit"/>
</dbReference>
<dbReference type="Gene3D" id="1.10.760.10">
    <property type="entry name" value="Cytochrome c-like domain"/>
    <property type="match status" value="1"/>
</dbReference>
<dbReference type="Proteomes" id="UP000307140">
    <property type="component" value="Unassembled WGS sequence"/>
</dbReference>
<keyword evidence="7" id="KW-0472">Membrane</keyword>
<evidence type="ECO:0000256" key="2">
    <source>
        <dbReference type="ARBA" id="ARBA00022723"/>
    </source>
</evidence>
<feature type="transmembrane region" description="Helical" evidence="7">
    <location>
        <begin position="122"/>
        <end position="139"/>
    </location>
</feature>
<dbReference type="SUPFAM" id="SSF46626">
    <property type="entry name" value="Cytochrome c"/>
    <property type="match status" value="1"/>
</dbReference>
<feature type="compositionally biased region" description="Basic and acidic residues" evidence="6">
    <location>
        <begin position="277"/>
        <end position="307"/>
    </location>
</feature>
<dbReference type="PROSITE" id="PS51007">
    <property type="entry name" value="CYTC"/>
    <property type="match status" value="1"/>
</dbReference>
<evidence type="ECO:0000256" key="4">
    <source>
        <dbReference type="PROSITE-ProRule" id="PRU00433"/>
    </source>
</evidence>
<evidence type="ECO:0000256" key="7">
    <source>
        <dbReference type="SAM" id="Phobius"/>
    </source>
</evidence>